<comment type="similarity">
    <text evidence="2 12">Belongs to the fatty acid desaturase type 1 family.</text>
</comment>
<keyword evidence="3 12" id="KW-0444">Lipid biosynthesis</keyword>
<dbReference type="Proteomes" id="UP001152798">
    <property type="component" value="Chromosome 6"/>
</dbReference>
<evidence type="ECO:0000256" key="7">
    <source>
        <dbReference type="ARBA" id="ARBA00023002"/>
    </source>
</evidence>
<feature type="transmembrane region" description="Helical" evidence="13">
    <location>
        <begin position="200"/>
        <end position="223"/>
    </location>
</feature>
<dbReference type="InterPro" id="IPR015876">
    <property type="entry name" value="Acyl-CoA_DS"/>
</dbReference>
<evidence type="ECO:0000313" key="16">
    <source>
        <dbReference type="Proteomes" id="UP001152798"/>
    </source>
</evidence>
<dbReference type="EMBL" id="OV725082">
    <property type="protein sequence ID" value="CAH1405202.1"/>
    <property type="molecule type" value="Genomic_DNA"/>
</dbReference>
<comment type="subcellular location">
    <subcellularLocation>
        <location evidence="1">Membrane</location>
        <topology evidence="1">Multi-pass membrane protein</topology>
    </subcellularLocation>
</comment>
<evidence type="ECO:0000256" key="10">
    <source>
        <dbReference type="ARBA" id="ARBA00023136"/>
    </source>
</evidence>
<organism evidence="15 16">
    <name type="scientific">Nezara viridula</name>
    <name type="common">Southern green stink bug</name>
    <name type="synonym">Cimex viridulus</name>
    <dbReference type="NCBI Taxonomy" id="85310"/>
    <lineage>
        <taxon>Eukaryota</taxon>
        <taxon>Metazoa</taxon>
        <taxon>Ecdysozoa</taxon>
        <taxon>Arthropoda</taxon>
        <taxon>Hexapoda</taxon>
        <taxon>Insecta</taxon>
        <taxon>Pterygota</taxon>
        <taxon>Neoptera</taxon>
        <taxon>Paraneoptera</taxon>
        <taxon>Hemiptera</taxon>
        <taxon>Heteroptera</taxon>
        <taxon>Panheteroptera</taxon>
        <taxon>Pentatomomorpha</taxon>
        <taxon>Pentatomoidea</taxon>
        <taxon>Pentatomidae</taxon>
        <taxon>Pentatominae</taxon>
        <taxon>Nezara</taxon>
    </lineage>
</organism>
<keyword evidence="4 12" id="KW-0812">Transmembrane</keyword>
<accession>A0A9P0HP12</accession>
<dbReference type="PANTHER" id="PTHR11351:SF92">
    <property type="entry name" value="ACYL-COA DESATURASE 2-LIKE PROTEIN"/>
    <property type="match status" value="1"/>
</dbReference>
<evidence type="ECO:0000256" key="3">
    <source>
        <dbReference type="ARBA" id="ARBA00022516"/>
    </source>
</evidence>
<dbReference type="GO" id="GO:0004768">
    <property type="term" value="F:stearoyl-CoA 9-desaturase activity"/>
    <property type="evidence" value="ECO:0007669"/>
    <property type="project" value="TreeGrafter"/>
</dbReference>
<feature type="transmembrane region" description="Helical" evidence="13">
    <location>
        <begin position="21"/>
        <end position="45"/>
    </location>
</feature>
<keyword evidence="8" id="KW-0408">Iron</keyword>
<evidence type="ECO:0000256" key="1">
    <source>
        <dbReference type="ARBA" id="ARBA00004141"/>
    </source>
</evidence>
<evidence type="ECO:0000256" key="6">
    <source>
        <dbReference type="ARBA" id="ARBA00022989"/>
    </source>
</evidence>
<dbReference type="Pfam" id="PF00487">
    <property type="entry name" value="FA_desaturase"/>
    <property type="match status" value="1"/>
</dbReference>
<keyword evidence="9" id="KW-0443">Lipid metabolism</keyword>
<feature type="domain" description="Fatty acid desaturase" evidence="14">
    <location>
        <begin position="58"/>
        <end position="260"/>
    </location>
</feature>
<keyword evidence="5" id="KW-0276">Fatty acid metabolism</keyword>
<comment type="cofactor">
    <cofactor evidence="12">
        <name>Fe(2+)</name>
        <dbReference type="ChEBI" id="CHEBI:29033"/>
    </cofactor>
</comment>
<evidence type="ECO:0000256" key="9">
    <source>
        <dbReference type="ARBA" id="ARBA00023098"/>
    </source>
</evidence>
<gene>
    <name evidence="15" type="ORF">NEZAVI_LOCUS13455</name>
</gene>
<keyword evidence="6 13" id="KW-1133">Transmembrane helix</keyword>
<dbReference type="PANTHER" id="PTHR11351">
    <property type="entry name" value="ACYL-COA DESATURASE"/>
    <property type="match status" value="1"/>
</dbReference>
<feature type="transmembrane region" description="Helical" evidence="13">
    <location>
        <begin position="57"/>
        <end position="78"/>
    </location>
</feature>
<keyword evidence="7 12" id="KW-0560">Oxidoreductase</keyword>
<evidence type="ECO:0000256" key="4">
    <source>
        <dbReference type="ARBA" id="ARBA00022692"/>
    </source>
</evidence>
<keyword evidence="10 13" id="KW-0472">Membrane</keyword>
<comment type="domain">
    <text evidence="12">The histidine box domains are involved in binding the catalytic metal ions.</text>
</comment>
<dbReference type="PRINTS" id="PR00075">
    <property type="entry name" value="FACDDSATRASE"/>
</dbReference>
<evidence type="ECO:0000259" key="14">
    <source>
        <dbReference type="Pfam" id="PF00487"/>
    </source>
</evidence>
<dbReference type="AlphaFoldDB" id="A0A9P0HP12"/>
<keyword evidence="16" id="KW-1185">Reference proteome</keyword>
<evidence type="ECO:0000256" key="8">
    <source>
        <dbReference type="ARBA" id="ARBA00023004"/>
    </source>
</evidence>
<dbReference type="GO" id="GO:0005506">
    <property type="term" value="F:iron ion binding"/>
    <property type="evidence" value="ECO:0007669"/>
    <property type="project" value="TreeGrafter"/>
</dbReference>
<feature type="transmembrane region" description="Helical" evidence="13">
    <location>
        <begin position="175"/>
        <end position="194"/>
    </location>
</feature>
<evidence type="ECO:0000256" key="12">
    <source>
        <dbReference type="RuleBase" id="RU000581"/>
    </source>
</evidence>
<evidence type="ECO:0000256" key="2">
    <source>
        <dbReference type="ARBA" id="ARBA00009295"/>
    </source>
</evidence>
<reference evidence="15" key="1">
    <citation type="submission" date="2022-01" db="EMBL/GenBank/DDBJ databases">
        <authorList>
            <person name="King R."/>
        </authorList>
    </citation>
    <scope>NUCLEOTIDE SEQUENCE</scope>
</reference>
<evidence type="ECO:0000256" key="5">
    <source>
        <dbReference type="ARBA" id="ARBA00022832"/>
    </source>
</evidence>
<sequence>METKSEDTRELEVLKGKKEKFVPTIIWPNVIGFAILHLGAIYGWYLVLSGTLLLTSAYALSFGLITGLAITIGAHRLWAHRSYKAKLPLRVILLIGQTMCGQNCLWIWVRDHRLHHKYSDTDADPHNSSRGFFFSHIGWLLCKKHPEVIAKGRQIDLSDLEADPWIMFQKRHYKILYVVFAILIPVAIPCYFWNETIWNSFIICYVARYITLLNATWCVNSVAHFYGTRPYDKNIPPVENKFVSIITHGEGWHNYHHAFPWDCNAAELGRDYNFSGKVLAFLERIGQAYDLKKATKDMAMNRVLKKGDGSHPIRSNATY</sequence>
<dbReference type="CDD" id="cd03505">
    <property type="entry name" value="Delta9-FADS-like"/>
    <property type="match status" value="1"/>
</dbReference>
<dbReference type="GO" id="GO:0006636">
    <property type="term" value="P:unsaturated fatty acid biosynthetic process"/>
    <property type="evidence" value="ECO:0007669"/>
    <property type="project" value="TreeGrafter"/>
</dbReference>
<dbReference type="OrthoDB" id="10260134at2759"/>
<dbReference type="GO" id="GO:0005789">
    <property type="term" value="C:endoplasmic reticulum membrane"/>
    <property type="evidence" value="ECO:0007669"/>
    <property type="project" value="TreeGrafter"/>
</dbReference>
<proteinExistence type="inferred from homology"/>
<protein>
    <recommendedName>
        <fullName evidence="14">Fatty acid desaturase domain-containing protein</fullName>
    </recommendedName>
</protein>
<dbReference type="InterPro" id="IPR005804">
    <property type="entry name" value="FA_desaturase_dom"/>
</dbReference>
<name>A0A9P0HP12_NEZVI</name>
<evidence type="ECO:0000256" key="11">
    <source>
        <dbReference type="ARBA" id="ARBA00023160"/>
    </source>
</evidence>
<evidence type="ECO:0000256" key="13">
    <source>
        <dbReference type="SAM" id="Phobius"/>
    </source>
</evidence>
<evidence type="ECO:0000313" key="15">
    <source>
        <dbReference type="EMBL" id="CAH1405202.1"/>
    </source>
</evidence>
<keyword evidence="11 12" id="KW-0275">Fatty acid biosynthesis</keyword>